<evidence type="ECO:0000313" key="2">
    <source>
        <dbReference type="EMBL" id="CAN96768.1"/>
    </source>
</evidence>
<evidence type="ECO:0008006" key="4">
    <source>
        <dbReference type="Google" id="ProtNLM"/>
    </source>
</evidence>
<dbReference type="KEGG" id="scl:sce6599"/>
<dbReference type="eggNOG" id="COG1633">
    <property type="taxonomic scope" value="Bacteria"/>
</dbReference>
<dbReference type="SUPFAM" id="SSF47240">
    <property type="entry name" value="Ferritin-like"/>
    <property type="match status" value="1"/>
</dbReference>
<dbReference type="Gene3D" id="1.10.620.20">
    <property type="entry name" value="Ribonucleotide Reductase, subunit A"/>
    <property type="match status" value="1"/>
</dbReference>
<reference evidence="2 3" key="1">
    <citation type="journal article" date="2007" name="Nat. Biotechnol.">
        <title>Complete genome sequence of the myxobacterium Sorangium cellulosum.</title>
        <authorList>
            <person name="Schneiker S."/>
            <person name="Perlova O."/>
            <person name="Kaiser O."/>
            <person name="Gerth K."/>
            <person name="Alici A."/>
            <person name="Altmeyer M.O."/>
            <person name="Bartels D."/>
            <person name="Bekel T."/>
            <person name="Beyer S."/>
            <person name="Bode E."/>
            <person name="Bode H.B."/>
            <person name="Bolten C.J."/>
            <person name="Choudhuri J.V."/>
            <person name="Doss S."/>
            <person name="Elnakady Y.A."/>
            <person name="Frank B."/>
            <person name="Gaigalat L."/>
            <person name="Goesmann A."/>
            <person name="Groeger C."/>
            <person name="Gross F."/>
            <person name="Jelsbak L."/>
            <person name="Jelsbak L."/>
            <person name="Kalinowski J."/>
            <person name="Kegler C."/>
            <person name="Knauber T."/>
            <person name="Konietzny S."/>
            <person name="Kopp M."/>
            <person name="Krause L."/>
            <person name="Krug D."/>
            <person name="Linke B."/>
            <person name="Mahmud T."/>
            <person name="Martinez-Arias R."/>
            <person name="McHardy A.C."/>
            <person name="Merai M."/>
            <person name="Meyer F."/>
            <person name="Mormann S."/>
            <person name="Munoz-Dorado J."/>
            <person name="Perez J."/>
            <person name="Pradella S."/>
            <person name="Rachid S."/>
            <person name="Raddatz G."/>
            <person name="Rosenau F."/>
            <person name="Rueckert C."/>
            <person name="Sasse F."/>
            <person name="Scharfe M."/>
            <person name="Schuster S.C."/>
            <person name="Suen G."/>
            <person name="Treuner-Lange A."/>
            <person name="Velicer G.J."/>
            <person name="Vorholter F.-J."/>
            <person name="Weissman K.J."/>
            <person name="Welch R.D."/>
            <person name="Wenzel S.C."/>
            <person name="Whitworth D.E."/>
            <person name="Wilhelm S."/>
            <person name="Wittmann C."/>
            <person name="Bloecker H."/>
            <person name="Puehler A."/>
            <person name="Mueller R."/>
        </authorList>
    </citation>
    <scope>NUCLEOTIDE SEQUENCE [LARGE SCALE GENOMIC DNA]</scope>
    <source>
        <strain evidence="3">So ce56</strain>
    </source>
</reference>
<gene>
    <name evidence="2" type="ordered locus">sce6599</name>
</gene>
<accession>A9GPK0</accession>
<dbReference type="InterPro" id="IPR009078">
    <property type="entry name" value="Ferritin-like_SF"/>
</dbReference>
<proteinExistence type="predicted"/>
<feature type="region of interest" description="Disordered" evidence="1">
    <location>
        <begin position="33"/>
        <end position="61"/>
    </location>
</feature>
<dbReference type="Proteomes" id="UP000002139">
    <property type="component" value="Chromosome"/>
</dbReference>
<feature type="compositionally biased region" description="Gly residues" evidence="1">
    <location>
        <begin position="38"/>
        <end position="53"/>
    </location>
</feature>
<dbReference type="PANTHER" id="PTHR38081:SF1">
    <property type="entry name" value="WAP DOMAIN-CONTAINING PROTEIN"/>
    <property type="match status" value="1"/>
</dbReference>
<dbReference type="GO" id="GO:0016491">
    <property type="term" value="F:oxidoreductase activity"/>
    <property type="evidence" value="ECO:0007669"/>
    <property type="project" value="InterPro"/>
</dbReference>
<dbReference type="AlphaFoldDB" id="A9GPK0"/>
<organism evidence="2 3">
    <name type="scientific">Sorangium cellulosum (strain So ce56)</name>
    <name type="common">Polyangium cellulosum (strain So ce56)</name>
    <dbReference type="NCBI Taxonomy" id="448385"/>
    <lineage>
        <taxon>Bacteria</taxon>
        <taxon>Pseudomonadati</taxon>
        <taxon>Myxococcota</taxon>
        <taxon>Polyangia</taxon>
        <taxon>Polyangiales</taxon>
        <taxon>Polyangiaceae</taxon>
        <taxon>Sorangium</taxon>
    </lineage>
</organism>
<name>A9GPK0_SORC5</name>
<dbReference type="PANTHER" id="PTHR38081">
    <property type="entry name" value="WAP DOMAIN-CONTAINING PROTEIN"/>
    <property type="match status" value="1"/>
</dbReference>
<dbReference type="EMBL" id="AM746676">
    <property type="protein sequence ID" value="CAN96768.1"/>
    <property type="molecule type" value="Genomic_DNA"/>
</dbReference>
<sequence>MDGQGGGIDGGPVSSSSGGVYYDTVEGTHCIPREEVSGQGGAGGAGGVGGQGGAPASPCPPVNPYDSKHRFPGSGCGVYEIGEGVLRDGQCCYDYTAECASVGRPFVVGERARTARAARREAGAWGAAVRPDVAQLTPADRAALADAWLRDALLEHASIASFSRFALEMMAVGAPAAMLAAAHEAALDEVRHAALCFGLASAYAGAALEPAPFEFGGLVEVSSDLPEMAARAVREGCVGETLAAVQASEQLAHASDAAVRSVLATIAEDEARHAELAWRFVAWALQAGGDAVRRAVAAAFDAALAAPPPAAPAQAAPAGALAAHGRLEGAALATTQRRAIADVITPAMRTLLSPQHRG</sequence>
<dbReference type="CDD" id="cd00657">
    <property type="entry name" value="Ferritin_like"/>
    <property type="match status" value="1"/>
</dbReference>
<keyword evidence="3" id="KW-1185">Reference proteome</keyword>
<dbReference type="InterPro" id="IPR012348">
    <property type="entry name" value="RNR-like"/>
</dbReference>
<dbReference type="HOGENOM" id="CLU_665488_0_0_7"/>
<evidence type="ECO:0000313" key="3">
    <source>
        <dbReference type="Proteomes" id="UP000002139"/>
    </source>
</evidence>
<evidence type="ECO:0000256" key="1">
    <source>
        <dbReference type="SAM" id="MobiDB-lite"/>
    </source>
</evidence>
<protein>
    <recommendedName>
        <fullName evidence="4">Ferritin-like domain-containing protein</fullName>
    </recommendedName>
</protein>